<feature type="region of interest" description="Disordered" evidence="1">
    <location>
        <begin position="119"/>
        <end position="147"/>
    </location>
</feature>
<dbReference type="AlphaFoldDB" id="A0A0C3SF84"/>
<feature type="compositionally biased region" description="Gly residues" evidence="1">
    <location>
        <begin position="121"/>
        <end position="130"/>
    </location>
</feature>
<keyword evidence="3" id="KW-1185">Reference proteome</keyword>
<protein>
    <submittedName>
        <fullName evidence="2">Uncharacterized protein</fullName>
    </submittedName>
</protein>
<name>A0A0C3SF84_PHLG1</name>
<proteinExistence type="predicted"/>
<gene>
    <name evidence="2" type="ORF">PHLGIDRAFT_458454</name>
</gene>
<dbReference type="EMBL" id="KN840445">
    <property type="protein sequence ID" value="KIP11640.1"/>
    <property type="molecule type" value="Genomic_DNA"/>
</dbReference>
<dbReference type="HOGENOM" id="CLU_1267309_0_0_1"/>
<dbReference type="Proteomes" id="UP000053257">
    <property type="component" value="Unassembled WGS sequence"/>
</dbReference>
<accession>A0A0C3SF84</accession>
<reference evidence="2 3" key="1">
    <citation type="journal article" date="2014" name="PLoS Genet.">
        <title>Analysis of the Phlebiopsis gigantea genome, transcriptome and secretome provides insight into its pioneer colonization strategies of wood.</title>
        <authorList>
            <person name="Hori C."/>
            <person name="Ishida T."/>
            <person name="Igarashi K."/>
            <person name="Samejima M."/>
            <person name="Suzuki H."/>
            <person name="Master E."/>
            <person name="Ferreira P."/>
            <person name="Ruiz-Duenas F.J."/>
            <person name="Held B."/>
            <person name="Canessa P."/>
            <person name="Larrondo L.F."/>
            <person name="Schmoll M."/>
            <person name="Druzhinina I.S."/>
            <person name="Kubicek C.P."/>
            <person name="Gaskell J.A."/>
            <person name="Kersten P."/>
            <person name="St John F."/>
            <person name="Glasner J."/>
            <person name="Sabat G."/>
            <person name="Splinter BonDurant S."/>
            <person name="Syed K."/>
            <person name="Yadav J."/>
            <person name="Mgbeahuruike A.C."/>
            <person name="Kovalchuk A."/>
            <person name="Asiegbu F.O."/>
            <person name="Lackner G."/>
            <person name="Hoffmeister D."/>
            <person name="Rencoret J."/>
            <person name="Gutierrez A."/>
            <person name="Sun H."/>
            <person name="Lindquist E."/>
            <person name="Barry K."/>
            <person name="Riley R."/>
            <person name="Grigoriev I.V."/>
            <person name="Henrissat B."/>
            <person name="Kues U."/>
            <person name="Berka R.M."/>
            <person name="Martinez A.T."/>
            <person name="Covert S.F."/>
            <person name="Blanchette R.A."/>
            <person name="Cullen D."/>
        </authorList>
    </citation>
    <scope>NUCLEOTIDE SEQUENCE [LARGE SCALE GENOMIC DNA]</scope>
    <source>
        <strain evidence="2 3">11061_1 CR5-6</strain>
    </source>
</reference>
<organism evidence="2 3">
    <name type="scientific">Phlebiopsis gigantea (strain 11061_1 CR5-6)</name>
    <name type="common">White-rot fungus</name>
    <name type="synonym">Peniophora gigantea</name>
    <dbReference type="NCBI Taxonomy" id="745531"/>
    <lineage>
        <taxon>Eukaryota</taxon>
        <taxon>Fungi</taxon>
        <taxon>Dikarya</taxon>
        <taxon>Basidiomycota</taxon>
        <taxon>Agaricomycotina</taxon>
        <taxon>Agaricomycetes</taxon>
        <taxon>Polyporales</taxon>
        <taxon>Phanerochaetaceae</taxon>
        <taxon>Phlebiopsis</taxon>
    </lineage>
</organism>
<evidence type="ECO:0000256" key="1">
    <source>
        <dbReference type="SAM" id="MobiDB-lite"/>
    </source>
</evidence>
<sequence>MLCTKCEEQENIQSEEPHIKSNSTSSSKTHTEDRSERARKRFRKPREALETIHEAATGVTLGVARRGGEMLPLRVVVDARLLAEHAHNLRALRIRNRRDGCAHDRGAFRVAAREEERLRGRSGGGSGGSVVDGARVRGKGSERGKGVEGHVLKGATEECGRRVGRDCRECENVKSRCEEDRGVVRGRRGRGPVGRRDTVFGRAALVLDKLGKLDFGKL</sequence>
<evidence type="ECO:0000313" key="3">
    <source>
        <dbReference type="Proteomes" id="UP000053257"/>
    </source>
</evidence>
<evidence type="ECO:0000313" key="2">
    <source>
        <dbReference type="EMBL" id="KIP11640.1"/>
    </source>
</evidence>
<feature type="region of interest" description="Disordered" evidence="1">
    <location>
        <begin position="6"/>
        <end position="43"/>
    </location>
</feature>